<accession>A0AA39PJ23</accession>
<dbReference type="Proteomes" id="UP001175227">
    <property type="component" value="Unassembled WGS sequence"/>
</dbReference>
<sequence length="198" mass="23138">MYHKLPSGHFDDRVSEKWEHPTFQMHALLLASLWTIADELVLNLLCNAICIGKRIVILNLPLFFYRPDFLIFFWALIRCRLTMSLWAMSLADLVANMNVAIFAHHGFLGMFWGTDVEHPVGISRLYITSYTLETYEPNDFLRKARQLSRNVTVKKPMNVRYKDNIFFLLRGLQGINTIHNLFVREGRVPKNCQKDGYT</sequence>
<evidence type="ECO:0000256" key="1">
    <source>
        <dbReference type="SAM" id="Phobius"/>
    </source>
</evidence>
<keyword evidence="1" id="KW-0812">Transmembrane</keyword>
<proteinExistence type="predicted"/>
<reference evidence="2" key="1">
    <citation type="submission" date="2023-06" db="EMBL/GenBank/DDBJ databases">
        <authorList>
            <consortium name="Lawrence Berkeley National Laboratory"/>
            <person name="Ahrendt S."/>
            <person name="Sahu N."/>
            <person name="Indic B."/>
            <person name="Wong-Bajracharya J."/>
            <person name="Merenyi Z."/>
            <person name="Ke H.-M."/>
            <person name="Monk M."/>
            <person name="Kocsube S."/>
            <person name="Drula E."/>
            <person name="Lipzen A."/>
            <person name="Balint B."/>
            <person name="Henrissat B."/>
            <person name="Andreopoulos B."/>
            <person name="Martin F.M."/>
            <person name="Harder C.B."/>
            <person name="Rigling D."/>
            <person name="Ford K.L."/>
            <person name="Foster G.D."/>
            <person name="Pangilinan J."/>
            <person name="Papanicolaou A."/>
            <person name="Barry K."/>
            <person name="LaButti K."/>
            <person name="Viragh M."/>
            <person name="Koriabine M."/>
            <person name="Yan M."/>
            <person name="Riley R."/>
            <person name="Champramary S."/>
            <person name="Plett K.L."/>
            <person name="Tsai I.J."/>
            <person name="Slot J."/>
            <person name="Sipos G."/>
            <person name="Plett J."/>
            <person name="Nagy L.G."/>
            <person name="Grigoriev I.V."/>
        </authorList>
    </citation>
    <scope>NUCLEOTIDE SEQUENCE</scope>
    <source>
        <strain evidence="2">ICMP 16352</strain>
    </source>
</reference>
<organism evidence="2 3">
    <name type="scientific">Armillaria novae-zelandiae</name>
    <dbReference type="NCBI Taxonomy" id="153914"/>
    <lineage>
        <taxon>Eukaryota</taxon>
        <taxon>Fungi</taxon>
        <taxon>Dikarya</taxon>
        <taxon>Basidiomycota</taxon>
        <taxon>Agaricomycotina</taxon>
        <taxon>Agaricomycetes</taxon>
        <taxon>Agaricomycetidae</taxon>
        <taxon>Agaricales</taxon>
        <taxon>Marasmiineae</taxon>
        <taxon>Physalacriaceae</taxon>
        <taxon>Armillaria</taxon>
    </lineage>
</organism>
<protein>
    <submittedName>
        <fullName evidence="2">Uncharacterized protein</fullName>
    </submittedName>
</protein>
<feature type="transmembrane region" description="Helical" evidence="1">
    <location>
        <begin position="57"/>
        <end position="77"/>
    </location>
</feature>
<dbReference type="EMBL" id="JAUEPR010000005">
    <property type="protein sequence ID" value="KAK0485215.1"/>
    <property type="molecule type" value="Genomic_DNA"/>
</dbReference>
<dbReference type="AlphaFoldDB" id="A0AA39PJ23"/>
<keyword evidence="1" id="KW-1133">Transmembrane helix</keyword>
<keyword evidence="1" id="KW-0472">Membrane</keyword>
<evidence type="ECO:0000313" key="2">
    <source>
        <dbReference type="EMBL" id="KAK0485215.1"/>
    </source>
</evidence>
<feature type="transmembrane region" description="Helical" evidence="1">
    <location>
        <begin position="23"/>
        <end position="45"/>
    </location>
</feature>
<comment type="caution">
    <text evidence="2">The sequence shown here is derived from an EMBL/GenBank/DDBJ whole genome shotgun (WGS) entry which is preliminary data.</text>
</comment>
<evidence type="ECO:0000313" key="3">
    <source>
        <dbReference type="Proteomes" id="UP001175227"/>
    </source>
</evidence>
<keyword evidence="3" id="KW-1185">Reference proteome</keyword>
<gene>
    <name evidence="2" type="ORF">IW261DRAFT_1461314</name>
</gene>
<name>A0AA39PJ23_9AGAR</name>